<sequence length="68" mass="7720">MSYSVLVYLRVAEQKVIKCVLVSQRGSHNKIHHTEEDSGCEECSTESQRKPHEHSVYTNTSGKLLAFL</sequence>
<name>A0ABQ7CK94_BRACR</name>
<dbReference type="Proteomes" id="UP000266723">
    <property type="component" value="Unassembled WGS sequence"/>
</dbReference>
<keyword evidence="2" id="KW-1185">Reference proteome</keyword>
<evidence type="ECO:0000313" key="1">
    <source>
        <dbReference type="EMBL" id="KAF3551402.1"/>
    </source>
</evidence>
<reference evidence="1 2" key="1">
    <citation type="journal article" date="2020" name="BMC Genomics">
        <title>Intraspecific diversification of the crop wild relative Brassica cretica Lam. using demographic model selection.</title>
        <authorList>
            <person name="Kioukis A."/>
            <person name="Michalopoulou V.A."/>
            <person name="Briers L."/>
            <person name="Pirintsos S."/>
            <person name="Studholme D.J."/>
            <person name="Pavlidis P."/>
            <person name="Sarris P.F."/>
        </authorList>
    </citation>
    <scope>NUCLEOTIDE SEQUENCE [LARGE SCALE GENOMIC DNA]</scope>
    <source>
        <strain evidence="2">cv. PFS-1207/04</strain>
    </source>
</reference>
<dbReference type="EMBL" id="QGKV02000832">
    <property type="protein sequence ID" value="KAF3551402.1"/>
    <property type="molecule type" value="Genomic_DNA"/>
</dbReference>
<proteinExistence type="predicted"/>
<accession>A0ABQ7CK94</accession>
<gene>
    <name evidence="1" type="ORF">DY000_02001368</name>
</gene>
<evidence type="ECO:0000313" key="2">
    <source>
        <dbReference type="Proteomes" id="UP000266723"/>
    </source>
</evidence>
<organism evidence="1 2">
    <name type="scientific">Brassica cretica</name>
    <name type="common">Mustard</name>
    <dbReference type="NCBI Taxonomy" id="69181"/>
    <lineage>
        <taxon>Eukaryota</taxon>
        <taxon>Viridiplantae</taxon>
        <taxon>Streptophyta</taxon>
        <taxon>Embryophyta</taxon>
        <taxon>Tracheophyta</taxon>
        <taxon>Spermatophyta</taxon>
        <taxon>Magnoliopsida</taxon>
        <taxon>eudicotyledons</taxon>
        <taxon>Gunneridae</taxon>
        <taxon>Pentapetalae</taxon>
        <taxon>rosids</taxon>
        <taxon>malvids</taxon>
        <taxon>Brassicales</taxon>
        <taxon>Brassicaceae</taxon>
        <taxon>Brassiceae</taxon>
        <taxon>Brassica</taxon>
    </lineage>
</organism>
<protein>
    <submittedName>
        <fullName evidence="1">Uncharacterized protein</fullName>
    </submittedName>
</protein>
<comment type="caution">
    <text evidence="1">The sequence shown here is derived from an EMBL/GenBank/DDBJ whole genome shotgun (WGS) entry which is preliminary data.</text>
</comment>